<evidence type="ECO:0000256" key="3">
    <source>
        <dbReference type="ARBA" id="ARBA00009677"/>
    </source>
</evidence>
<keyword evidence="12" id="KW-1185">Reference proteome</keyword>
<dbReference type="OrthoDB" id="9802553at2"/>
<keyword evidence="6 7" id="KW-0975">Bacterial flagellum</keyword>
<name>A0A074LPK4_9BACL</name>
<evidence type="ECO:0000259" key="10">
    <source>
        <dbReference type="Pfam" id="PF22638"/>
    </source>
</evidence>
<dbReference type="PANTHER" id="PTHR30033">
    <property type="entry name" value="FLAGELLAR HOOK-ASSOCIATED PROTEIN 1"/>
    <property type="match status" value="1"/>
</dbReference>
<proteinExistence type="inferred from homology"/>
<dbReference type="GO" id="GO:0009424">
    <property type="term" value="C:bacterial-type flagellum hook"/>
    <property type="evidence" value="ECO:0007669"/>
    <property type="project" value="UniProtKB-UniRule"/>
</dbReference>
<reference evidence="11 12" key="1">
    <citation type="journal article" date="2013" name="Int. J. Syst. Evol. Microbiol.">
        <title>Tumebacillus flagellatus sp. nov., an alpha-amylase/pullulanase-producing bacterium isolated from cassava wastewater.</title>
        <authorList>
            <person name="Wang Q."/>
            <person name="Xie N."/>
            <person name="Qin Y."/>
            <person name="Shen N."/>
            <person name="Zhu J."/>
            <person name="Mi H."/>
            <person name="Huang R."/>
        </authorList>
    </citation>
    <scope>NUCLEOTIDE SEQUENCE [LARGE SCALE GENOMIC DNA]</scope>
    <source>
        <strain evidence="11 12">GST4</strain>
    </source>
</reference>
<dbReference type="InterPro" id="IPR002371">
    <property type="entry name" value="FlgK"/>
</dbReference>
<dbReference type="GO" id="GO:0044780">
    <property type="term" value="P:bacterial-type flagellum assembly"/>
    <property type="evidence" value="ECO:0007669"/>
    <property type="project" value="InterPro"/>
</dbReference>
<feature type="domain" description="Flagellar basal body rod protein N-terminal" evidence="8">
    <location>
        <begin position="8"/>
        <end position="37"/>
    </location>
</feature>
<feature type="domain" description="Flagellar hook-associated protein FlgK helical" evidence="10">
    <location>
        <begin position="102"/>
        <end position="297"/>
    </location>
</feature>
<dbReference type="Pfam" id="PF00460">
    <property type="entry name" value="Flg_bb_rod"/>
    <property type="match status" value="1"/>
</dbReference>
<accession>A0A074LPK4</accession>
<dbReference type="InterPro" id="IPR053927">
    <property type="entry name" value="FlgK_helical"/>
</dbReference>
<sequence length="536" mass="57888">MTSTFHGLEIGKRALFAQQAGLNTVGQNVANANTPGYSRQRVDLVATPSMEYPGLAKSTQAGQLGTGVTVVSIERIRDSFLDAQYRNENKTSGEWEVRQNALDKLQAIFNEPSDTGLSKVLTNFYTSWQTLGRNPDSLEARSVVKQATLDLANTLNTMDAKLSELDSDLRDDAGTKVMEINQYTSQIVDLNKQIKTLEVLGDKANDLRDRRDYLVDLLSKAADTTAKELPDGTYQVSIGSTMVVDGVNPPVVLAYDSTTNTVNPPVVGGELGGMQASISQYVSIYRDQLNSLVNGLVNGKIDATLPNSYTFDSTVTTLPFDVKLANGTTMKQGDAIPAGYTIPAGSMITFNGLNGMHQFGFTMQKPTTQAGPLFETSDGSTTFTAGNIRLSKAITDDVRNLAASYTTYQDSSNNTQVKVGNGDVAFMLGEANSAKIDFKNGLPPNSAILTTGTVSDYMRAMIGQLGSQAQAADRQVKNQDTLLMQIDNQRQSISGVSIDEEMANMIKFQQSYGAAARLVNTIDGMLDIIINRLMSN</sequence>
<dbReference type="InterPro" id="IPR010930">
    <property type="entry name" value="Flg_bb/hook_C_dom"/>
</dbReference>
<dbReference type="GO" id="GO:0005576">
    <property type="term" value="C:extracellular region"/>
    <property type="evidence" value="ECO:0007669"/>
    <property type="project" value="UniProtKB-SubCell"/>
</dbReference>
<dbReference type="EMBL" id="JMIR01000006">
    <property type="protein sequence ID" value="KEO84066.1"/>
    <property type="molecule type" value="Genomic_DNA"/>
</dbReference>
<dbReference type="Proteomes" id="UP000027931">
    <property type="component" value="Unassembled WGS sequence"/>
</dbReference>
<comment type="subcellular location">
    <subcellularLocation>
        <location evidence="1 7">Bacterial flagellum</location>
    </subcellularLocation>
    <subcellularLocation>
        <location evidence="2 7">Secreted</location>
    </subcellularLocation>
</comment>
<keyword evidence="5 7" id="KW-0964">Secreted</keyword>
<dbReference type="GO" id="GO:0005198">
    <property type="term" value="F:structural molecule activity"/>
    <property type="evidence" value="ECO:0007669"/>
    <property type="project" value="UniProtKB-UniRule"/>
</dbReference>
<dbReference type="Pfam" id="PF22638">
    <property type="entry name" value="FlgK_D1"/>
    <property type="match status" value="1"/>
</dbReference>
<evidence type="ECO:0000256" key="2">
    <source>
        <dbReference type="ARBA" id="ARBA00004613"/>
    </source>
</evidence>
<protein>
    <recommendedName>
        <fullName evidence="4 7">Flagellar hook-associated protein 1</fullName>
        <shortName evidence="7">HAP1</shortName>
    </recommendedName>
</protein>
<evidence type="ECO:0000256" key="4">
    <source>
        <dbReference type="ARBA" id="ARBA00016244"/>
    </source>
</evidence>
<comment type="similarity">
    <text evidence="3 7">Belongs to the flagella basal body rod proteins family.</text>
</comment>
<dbReference type="NCBIfam" id="TIGR02492">
    <property type="entry name" value="flgK_ends"/>
    <property type="match status" value="1"/>
</dbReference>
<dbReference type="eggNOG" id="COG1256">
    <property type="taxonomic scope" value="Bacteria"/>
</dbReference>
<evidence type="ECO:0000256" key="6">
    <source>
        <dbReference type="ARBA" id="ARBA00023143"/>
    </source>
</evidence>
<evidence type="ECO:0000313" key="12">
    <source>
        <dbReference type="Proteomes" id="UP000027931"/>
    </source>
</evidence>
<dbReference type="PANTHER" id="PTHR30033:SF1">
    <property type="entry name" value="FLAGELLAR HOOK-ASSOCIATED PROTEIN 1"/>
    <property type="match status" value="1"/>
</dbReference>
<evidence type="ECO:0000259" key="8">
    <source>
        <dbReference type="Pfam" id="PF00460"/>
    </source>
</evidence>
<dbReference type="AlphaFoldDB" id="A0A074LPK4"/>
<dbReference type="SUPFAM" id="SSF64518">
    <property type="entry name" value="Phase 1 flagellin"/>
    <property type="match status" value="1"/>
</dbReference>
<evidence type="ECO:0000256" key="1">
    <source>
        <dbReference type="ARBA" id="ARBA00004365"/>
    </source>
</evidence>
<dbReference type="RefSeq" id="WP_038085641.1">
    <property type="nucleotide sequence ID" value="NZ_JMIR01000006.1"/>
</dbReference>
<evidence type="ECO:0000313" key="11">
    <source>
        <dbReference type="EMBL" id="KEO84066.1"/>
    </source>
</evidence>
<gene>
    <name evidence="7" type="primary">flgK</name>
    <name evidence="11" type="ORF">EL26_06275</name>
</gene>
<organism evidence="11 12">
    <name type="scientific">Tumebacillus flagellatus</name>
    <dbReference type="NCBI Taxonomy" id="1157490"/>
    <lineage>
        <taxon>Bacteria</taxon>
        <taxon>Bacillati</taxon>
        <taxon>Bacillota</taxon>
        <taxon>Bacilli</taxon>
        <taxon>Bacillales</taxon>
        <taxon>Alicyclobacillaceae</taxon>
        <taxon>Tumebacillus</taxon>
    </lineage>
</organism>
<evidence type="ECO:0000256" key="7">
    <source>
        <dbReference type="RuleBase" id="RU362065"/>
    </source>
</evidence>
<comment type="caution">
    <text evidence="11">The sequence shown here is derived from an EMBL/GenBank/DDBJ whole genome shotgun (WGS) entry which is preliminary data.</text>
</comment>
<dbReference type="InterPro" id="IPR001444">
    <property type="entry name" value="Flag_bb_rod_N"/>
</dbReference>
<evidence type="ECO:0000259" key="9">
    <source>
        <dbReference type="Pfam" id="PF06429"/>
    </source>
</evidence>
<feature type="domain" description="Flagellar basal-body/hook protein C-terminal" evidence="9">
    <location>
        <begin position="492"/>
        <end position="531"/>
    </location>
</feature>
<evidence type="ECO:0000256" key="5">
    <source>
        <dbReference type="ARBA" id="ARBA00022525"/>
    </source>
</evidence>
<dbReference type="PRINTS" id="PR01005">
    <property type="entry name" value="FLGHOOKAP1"/>
</dbReference>
<dbReference type="Pfam" id="PF06429">
    <property type="entry name" value="Flg_bbr_C"/>
    <property type="match status" value="1"/>
</dbReference>
<dbReference type="STRING" id="1157490.EL26_06275"/>